<evidence type="ECO:0000313" key="2">
    <source>
        <dbReference type="EMBL" id="SPH23926.1"/>
    </source>
</evidence>
<gene>
    <name evidence="2" type="ORF">DEA8626_03003</name>
</gene>
<keyword evidence="3" id="KW-1185">Reference proteome</keyword>
<evidence type="ECO:0000256" key="1">
    <source>
        <dbReference type="SAM" id="MobiDB-lite"/>
    </source>
</evidence>
<dbReference type="EMBL" id="OMOQ01000002">
    <property type="protein sequence ID" value="SPH23926.1"/>
    <property type="molecule type" value="Genomic_DNA"/>
</dbReference>
<proteinExistence type="predicted"/>
<dbReference type="RefSeq" id="WP_108853991.1">
    <property type="nucleotide sequence ID" value="NZ_OMOQ01000002.1"/>
</dbReference>
<protein>
    <submittedName>
        <fullName evidence="2">Uncharacterized protein</fullName>
    </submittedName>
</protein>
<feature type="region of interest" description="Disordered" evidence="1">
    <location>
        <begin position="15"/>
        <end position="46"/>
    </location>
</feature>
<evidence type="ECO:0000313" key="3">
    <source>
        <dbReference type="Proteomes" id="UP000244924"/>
    </source>
</evidence>
<accession>A0A2R8BKM0</accession>
<name>A0A2R8BKM0_9RHOB</name>
<feature type="compositionally biased region" description="Basic and acidic residues" evidence="1">
    <location>
        <begin position="125"/>
        <end position="135"/>
    </location>
</feature>
<dbReference type="Proteomes" id="UP000244924">
    <property type="component" value="Unassembled WGS sequence"/>
</dbReference>
<reference evidence="2 3" key="1">
    <citation type="submission" date="2018-03" db="EMBL/GenBank/DDBJ databases">
        <authorList>
            <person name="Keele B.F."/>
        </authorList>
    </citation>
    <scope>NUCLEOTIDE SEQUENCE [LARGE SCALE GENOMIC DNA]</scope>
    <source>
        <strain evidence="2 3">CECT 8626</strain>
    </source>
</reference>
<organism evidence="2 3">
    <name type="scientific">Albidovulum aquaemixtae</name>
    <dbReference type="NCBI Taxonomy" id="1542388"/>
    <lineage>
        <taxon>Bacteria</taxon>
        <taxon>Pseudomonadati</taxon>
        <taxon>Pseudomonadota</taxon>
        <taxon>Alphaproteobacteria</taxon>
        <taxon>Rhodobacterales</taxon>
        <taxon>Paracoccaceae</taxon>
        <taxon>Albidovulum</taxon>
    </lineage>
</organism>
<dbReference type="AlphaFoldDB" id="A0A2R8BKM0"/>
<feature type="region of interest" description="Disordered" evidence="1">
    <location>
        <begin position="118"/>
        <end position="137"/>
    </location>
</feature>
<sequence length="472" mass="53318">MIKLERAISAFETGLTRSADGRSGGSPRLETGNPTGNTTFEKLPEDTGTLSPEIAEIIFAINFLVPFRHPDPKKHNWTYFAAVPENLDTPLERDVLDAILDESDTIIMAMVQGKAARTARRHDRKLRDAASERKSSGRPAVSITALDIAGQCMQRVYKKLYKDRDKLFEPIGPEQRAPTYRDVQKILNYYCFSVPKLMLSDIPRDDYPMSIPPELFKIWRRCKARQQEAELRGEDPWKDAEDWLLARKRPKFTEDEAKVLKVPPDWMSINEDGADDGEHVASGLDRVDAKVTANIDAQGGANSIDQLPGDEAMSEQFRRWAETAVLYFCDNIRPVFRLVEKIERLRAELGTGSGAESGQAELQESRADMELDLRLHELELDYQLSAAEAVKTRRDFLDEAGLPEEHVQRMSNIYSDSKALTGDRLKRLVRKIERDGMATILAAHGTSISELCQAIEAPPNIEHQLRVQWTKG</sequence>